<protein>
    <submittedName>
        <fullName evidence="2">Uncharacterized protein</fullName>
    </submittedName>
</protein>
<gene>
    <name evidence="2" type="ORF">HPB48_017104</name>
</gene>
<reference evidence="2 3" key="1">
    <citation type="journal article" date="2020" name="Cell">
        <title>Large-Scale Comparative Analyses of Tick Genomes Elucidate Their Genetic Diversity and Vector Capacities.</title>
        <authorList>
            <consortium name="Tick Genome and Microbiome Consortium (TIGMIC)"/>
            <person name="Jia N."/>
            <person name="Wang J."/>
            <person name="Shi W."/>
            <person name="Du L."/>
            <person name="Sun Y."/>
            <person name="Zhan W."/>
            <person name="Jiang J.F."/>
            <person name="Wang Q."/>
            <person name="Zhang B."/>
            <person name="Ji P."/>
            <person name="Bell-Sakyi L."/>
            <person name="Cui X.M."/>
            <person name="Yuan T.T."/>
            <person name="Jiang B.G."/>
            <person name="Yang W.F."/>
            <person name="Lam T.T."/>
            <person name="Chang Q.C."/>
            <person name="Ding S.J."/>
            <person name="Wang X.J."/>
            <person name="Zhu J.G."/>
            <person name="Ruan X.D."/>
            <person name="Zhao L."/>
            <person name="Wei J.T."/>
            <person name="Ye R.Z."/>
            <person name="Que T.C."/>
            <person name="Du C.H."/>
            <person name="Zhou Y.H."/>
            <person name="Cheng J.X."/>
            <person name="Dai P.F."/>
            <person name="Guo W.B."/>
            <person name="Han X.H."/>
            <person name="Huang E.J."/>
            <person name="Li L.F."/>
            <person name="Wei W."/>
            <person name="Gao Y.C."/>
            <person name="Liu J.Z."/>
            <person name="Shao H.Z."/>
            <person name="Wang X."/>
            <person name="Wang C.C."/>
            <person name="Yang T.C."/>
            <person name="Huo Q.B."/>
            <person name="Li W."/>
            <person name="Chen H.Y."/>
            <person name="Chen S.E."/>
            <person name="Zhou L.G."/>
            <person name="Ni X.B."/>
            <person name="Tian J.H."/>
            <person name="Sheng Y."/>
            <person name="Liu T."/>
            <person name="Pan Y.S."/>
            <person name="Xia L.Y."/>
            <person name="Li J."/>
            <person name="Zhao F."/>
            <person name="Cao W.C."/>
        </authorList>
    </citation>
    <scope>NUCLEOTIDE SEQUENCE [LARGE SCALE GENOMIC DNA]</scope>
    <source>
        <strain evidence="2">HaeL-2018</strain>
    </source>
</reference>
<dbReference type="EMBL" id="JABSTR010000008">
    <property type="protein sequence ID" value="KAH9378495.1"/>
    <property type="molecule type" value="Genomic_DNA"/>
</dbReference>
<name>A0A9J6GVP9_HAELO</name>
<organism evidence="2 3">
    <name type="scientific">Haemaphysalis longicornis</name>
    <name type="common">Bush tick</name>
    <dbReference type="NCBI Taxonomy" id="44386"/>
    <lineage>
        <taxon>Eukaryota</taxon>
        <taxon>Metazoa</taxon>
        <taxon>Ecdysozoa</taxon>
        <taxon>Arthropoda</taxon>
        <taxon>Chelicerata</taxon>
        <taxon>Arachnida</taxon>
        <taxon>Acari</taxon>
        <taxon>Parasitiformes</taxon>
        <taxon>Ixodida</taxon>
        <taxon>Ixodoidea</taxon>
        <taxon>Ixodidae</taxon>
        <taxon>Haemaphysalinae</taxon>
        <taxon>Haemaphysalis</taxon>
    </lineage>
</organism>
<proteinExistence type="predicted"/>
<keyword evidence="3" id="KW-1185">Reference proteome</keyword>
<feature type="region of interest" description="Disordered" evidence="1">
    <location>
        <begin position="1"/>
        <end position="34"/>
    </location>
</feature>
<comment type="caution">
    <text evidence="2">The sequence shown here is derived from an EMBL/GenBank/DDBJ whole genome shotgun (WGS) entry which is preliminary data.</text>
</comment>
<feature type="compositionally biased region" description="Polar residues" evidence="1">
    <location>
        <begin position="23"/>
        <end position="33"/>
    </location>
</feature>
<sequence length="112" mass="11787">MPGEAPAETVMSREQGSRICSGASPQGTRQAQACHSGPWGMQELERGAEGALVDERTCWHRGTCPVEALPMDRLQHTALPGLERAAHRLVPAGATCSRGGALVAQIDQTCPA</sequence>
<evidence type="ECO:0000313" key="3">
    <source>
        <dbReference type="Proteomes" id="UP000821853"/>
    </source>
</evidence>
<dbReference type="Proteomes" id="UP000821853">
    <property type="component" value="Unassembled WGS sequence"/>
</dbReference>
<accession>A0A9J6GVP9</accession>
<dbReference type="VEuPathDB" id="VectorBase:HLOH_059784"/>
<evidence type="ECO:0000313" key="2">
    <source>
        <dbReference type="EMBL" id="KAH9378495.1"/>
    </source>
</evidence>
<evidence type="ECO:0000256" key="1">
    <source>
        <dbReference type="SAM" id="MobiDB-lite"/>
    </source>
</evidence>
<dbReference type="AlphaFoldDB" id="A0A9J6GVP9"/>